<dbReference type="InterPro" id="IPR001610">
    <property type="entry name" value="PAC"/>
</dbReference>
<feature type="compositionally biased region" description="Basic residues" evidence="6">
    <location>
        <begin position="37"/>
        <end position="49"/>
    </location>
</feature>
<evidence type="ECO:0000256" key="4">
    <source>
        <dbReference type="ARBA" id="ARBA00023163"/>
    </source>
</evidence>
<feature type="compositionally biased region" description="Low complexity" evidence="6">
    <location>
        <begin position="1374"/>
        <end position="1387"/>
    </location>
</feature>
<feature type="region of interest" description="Disordered" evidence="6">
    <location>
        <begin position="1458"/>
        <end position="1571"/>
    </location>
</feature>
<keyword evidence="3" id="KW-0238">DNA-binding</keyword>
<dbReference type="PANTHER" id="PTHR23043">
    <property type="entry name" value="HYPOXIA-INDUCIBLE FACTOR 1 ALPHA"/>
    <property type="match status" value="1"/>
</dbReference>
<sequence>MPIDNISFQLVQWNAKLRLGRPREPPDDAGDKDAKGAGRKKHRQRRGKERTKTQQPNAKDSTTEPKTQPGLKVKTMIVLCRPVRTESVLEIRSDGNMFISRHDLGFHFIFCDPRVFTLIGYEPTDMLGRTAYQFHSPWDAIICKHCAKQLILSGTATSGYYRFLSRTGAWVWMVTQATIVYDTRRCPQYIVCKNYVVSPKLAERDLSRQRKDFNMMKYSGFSLETDPSESIAFTAGNSMDGQNNKSHEKGFNYRGSVSLATLRPKLGDIDPNVMLNQLLTSEQIDVTGNPFHLPRVRKHASSSLTTGESNNGGHHEGKRLTSGPTHNGSDTAISEGNQVTPNQYSSDDVDMLIYGSSLRDPCISNEGSPGSSWSSQQRTLQDLNTRASSPILTSLWGRDEQDIELTASHFSTVKGPSRMDTSSTYDMLTSSALAIDADFSANTDYEESCSKDADDMDGISLGFNTNSLCEDDSVFQRDLFPILTTTNIYSLDFLTALPEPSSTGHSIFQTGLDPPQSIPLTNATSFSDDHDFVFPESNKYTSNCYSSPNSGFHSEAEDLQRMDTPVSFETQELNDSDSNAISKPLNTDQRLSALSTFISSNETNEIRNRKSGSEAPLKTENAQHFLSGPFTPLGKQSSLCAGSEPDTDSLKTKSATNSDSSSTHAAAQRSNRPENVSILKNTLFYGSKFLSSNQMVSQQSEMEKSQSKSHDPPQQLSCPQSTGSSTCHYSPTSGDLTIPPASRAESNYLPRSSEKIGTDFFSNRSDQMNPVGSMEEDEMMTSDSSSLSSVIESGYSNKPCSISVAQISQNTSTLSTSSKLISFIESNTCLETKTSTRPTYTVLKKQQKTLETRSYIGSMSPNSDTLSPALSGNSSDSTPSSSDGEISSRPSLLRTLLDKEGGAIQGPVTYAEWLLQQKLEASVEKRDILESSNSSIFCISNKRAVGKRSRFRRGSVKKSTELPLPKPSHGSIIRYGKEIQQQRKPTTELPLPSGPILNSSNSHVYQYRSCEAQAVATRDEIPASNISADDISLPDDLLDLAVEYCGSMGADQADALLSDFTDNSSFEDNLYSLVGSPAQSKPNAFPQQNSVKVDSARSILEKFPPSPYTNSFSGYFAADKNISKIKTSYLTAAGDVSSLKIDKSLPMTNQVDRNVADSSVQNKRSSISNVSSYPSCGNGRMSLLRAAVTTPDVDKLIEQIPLANPARYGSKASKPGLRGNCAESDTIDSDVIITKVIGFKDNASLEKNRERTLKDSQRMVQNISSTRPGHDKLDSIFSDHIYTASVVNPKTTAPIDISSTTSPSTLDKMPTAVSQKHFLAPKVIFSPVMSTKPTHAASLLNTINVKGTTINSASGKNRFSSSSPVRSPKNAIFTSTASSSSSVGTNSGRIPKSDVSSTEPVSVMIMRKEAHRSRRSKSIAVQTENAPGEVYPEFERSSTDTILYPSASSTFASNVLASRRDQIRSPSSTVGSSSPLSTYSTPAPSPPNMSQLERFLRGYPGFGEGVDPVSSPEGSASSPPSSSPPSGPPTPFLQRLLTGELSKDNYRRLDEQMREDERRQSASSASDNEFS</sequence>
<dbReference type="GO" id="GO:0000981">
    <property type="term" value="F:DNA-binding transcription factor activity, RNA polymerase II-specific"/>
    <property type="evidence" value="ECO:0007669"/>
    <property type="project" value="TreeGrafter"/>
</dbReference>
<feature type="region of interest" description="Disordered" evidence="6">
    <location>
        <begin position="636"/>
        <end position="674"/>
    </location>
</feature>
<feature type="compositionally biased region" description="Polar residues" evidence="6">
    <location>
        <begin position="855"/>
        <end position="870"/>
    </location>
</feature>
<feature type="region of interest" description="Disordered" evidence="6">
    <location>
        <begin position="1352"/>
        <end position="1433"/>
    </location>
</feature>
<feature type="compositionally biased region" description="Polar residues" evidence="6">
    <location>
        <begin position="1561"/>
        <end position="1571"/>
    </location>
</feature>
<dbReference type="EMBL" id="BLXT01004727">
    <property type="protein sequence ID" value="GFO16975.1"/>
    <property type="molecule type" value="Genomic_DNA"/>
</dbReference>
<evidence type="ECO:0000256" key="2">
    <source>
        <dbReference type="ARBA" id="ARBA00023015"/>
    </source>
</evidence>
<reference evidence="8 9" key="1">
    <citation type="journal article" date="2021" name="Elife">
        <title>Chloroplast acquisition without the gene transfer in kleptoplastic sea slugs, Plakobranchus ocellatus.</title>
        <authorList>
            <person name="Maeda T."/>
            <person name="Takahashi S."/>
            <person name="Yoshida T."/>
            <person name="Shimamura S."/>
            <person name="Takaki Y."/>
            <person name="Nagai Y."/>
            <person name="Toyoda A."/>
            <person name="Suzuki Y."/>
            <person name="Arimoto A."/>
            <person name="Ishii H."/>
            <person name="Satoh N."/>
            <person name="Nishiyama T."/>
            <person name="Hasebe M."/>
            <person name="Maruyama T."/>
            <person name="Minagawa J."/>
            <person name="Obokata J."/>
            <person name="Shigenobu S."/>
        </authorList>
    </citation>
    <scope>NUCLEOTIDE SEQUENCE [LARGE SCALE GENOMIC DNA]</scope>
</reference>
<proteinExistence type="predicted"/>
<feature type="compositionally biased region" description="Low complexity" evidence="6">
    <location>
        <begin position="364"/>
        <end position="375"/>
    </location>
</feature>
<dbReference type="CDD" id="cd00130">
    <property type="entry name" value="PAS"/>
    <property type="match status" value="1"/>
</dbReference>
<feature type="compositionally biased region" description="Low complexity" evidence="6">
    <location>
        <begin position="1508"/>
        <end position="1520"/>
    </location>
</feature>
<dbReference type="InterPro" id="IPR013655">
    <property type="entry name" value="PAS_fold_3"/>
</dbReference>
<evidence type="ECO:0000313" key="8">
    <source>
        <dbReference type="EMBL" id="GFO16975.1"/>
    </source>
</evidence>
<feature type="region of interest" description="Disordered" evidence="6">
    <location>
        <begin position="17"/>
        <end position="68"/>
    </location>
</feature>
<dbReference type="SMART" id="SM00086">
    <property type="entry name" value="PAC"/>
    <property type="match status" value="1"/>
</dbReference>
<name>A0AAV4B8R8_9GAST</name>
<feature type="domain" description="PAS fold-3" evidence="7">
    <location>
        <begin position="108"/>
        <end position="192"/>
    </location>
</feature>
<feature type="region of interest" description="Disordered" evidence="6">
    <location>
        <begin position="853"/>
        <end position="889"/>
    </location>
</feature>
<protein>
    <submittedName>
        <fullName evidence="8">Hypoxia-inducible factor 1-alpha</fullName>
    </submittedName>
</protein>
<evidence type="ECO:0000259" key="7">
    <source>
        <dbReference type="Pfam" id="PF08447"/>
    </source>
</evidence>
<evidence type="ECO:0000256" key="3">
    <source>
        <dbReference type="ARBA" id="ARBA00023125"/>
    </source>
</evidence>
<dbReference type="InterPro" id="IPR035965">
    <property type="entry name" value="PAS-like_dom_sf"/>
</dbReference>
<accession>A0AAV4B8R8</accession>
<feature type="compositionally biased region" description="Basic and acidic residues" evidence="6">
    <location>
        <begin position="701"/>
        <end position="711"/>
    </location>
</feature>
<comment type="caution">
    <text evidence="8">The sequence shown here is derived from an EMBL/GenBank/DDBJ whole genome shotgun (WGS) entry which is preliminary data.</text>
</comment>
<dbReference type="PANTHER" id="PTHR23043:SF40">
    <property type="match status" value="1"/>
</dbReference>
<feature type="compositionally biased region" description="Low complexity" evidence="6">
    <location>
        <begin position="1465"/>
        <end position="1482"/>
    </location>
</feature>
<evidence type="ECO:0000313" key="9">
    <source>
        <dbReference type="Proteomes" id="UP000735302"/>
    </source>
</evidence>
<feature type="region of interest" description="Disordered" evidence="6">
    <location>
        <begin position="950"/>
        <end position="971"/>
    </location>
</feature>
<feature type="compositionally biased region" description="Low complexity" evidence="6">
    <location>
        <begin position="871"/>
        <end position="888"/>
    </location>
</feature>
<feature type="compositionally biased region" description="Polar residues" evidence="6">
    <location>
        <begin position="53"/>
        <end position="66"/>
    </location>
</feature>
<feature type="compositionally biased region" description="Polar residues" evidence="6">
    <location>
        <begin position="322"/>
        <end position="345"/>
    </location>
</feature>
<evidence type="ECO:0000256" key="6">
    <source>
        <dbReference type="SAM" id="MobiDB-lite"/>
    </source>
</evidence>
<feature type="region of interest" description="Disordered" evidence="6">
    <location>
        <begin position="360"/>
        <end position="381"/>
    </location>
</feature>
<comment type="subcellular location">
    <subcellularLocation>
        <location evidence="1">Nucleus</location>
    </subcellularLocation>
</comment>
<organism evidence="8 9">
    <name type="scientific">Plakobranchus ocellatus</name>
    <dbReference type="NCBI Taxonomy" id="259542"/>
    <lineage>
        <taxon>Eukaryota</taxon>
        <taxon>Metazoa</taxon>
        <taxon>Spiralia</taxon>
        <taxon>Lophotrochozoa</taxon>
        <taxon>Mollusca</taxon>
        <taxon>Gastropoda</taxon>
        <taxon>Heterobranchia</taxon>
        <taxon>Euthyneura</taxon>
        <taxon>Panpulmonata</taxon>
        <taxon>Sacoglossa</taxon>
        <taxon>Placobranchoidea</taxon>
        <taxon>Plakobranchidae</taxon>
        <taxon>Plakobranchus</taxon>
    </lineage>
</organism>
<dbReference type="GO" id="GO:0005634">
    <property type="term" value="C:nucleus"/>
    <property type="evidence" value="ECO:0007669"/>
    <property type="project" value="UniProtKB-SubCell"/>
</dbReference>
<feature type="region of interest" description="Disordered" evidence="6">
    <location>
        <begin position="695"/>
        <end position="765"/>
    </location>
</feature>
<feature type="compositionally biased region" description="Pro residues" evidence="6">
    <location>
        <begin position="1521"/>
        <end position="1531"/>
    </location>
</feature>
<dbReference type="SUPFAM" id="SSF55785">
    <property type="entry name" value="PYP-like sensor domain (PAS domain)"/>
    <property type="match status" value="1"/>
</dbReference>
<dbReference type="InterPro" id="IPR000014">
    <property type="entry name" value="PAS"/>
</dbReference>
<feature type="compositionally biased region" description="Polar residues" evidence="6">
    <location>
        <begin position="712"/>
        <end position="735"/>
    </location>
</feature>
<feature type="compositionally biased region" description="Basic and acidic residues" evidence="6">
    <location>
        <begin position="21"/>
        <end position="36"/>
    </location>
</feature>
<dbReference type="Proteomes" id="UP000735302">
    <property type="component" value="Unassembled WGS sequence"/>
</dbReference>
<keyword evidence="4" id="KW-0804">Transcription</keyword>
<keyword evidence="5" id="KW-0539">Nucleus</keyword>
<dbReference type="Pfam" id="PF08447">
    <property type="entry name" value="PAS_3"/>
    <property type="match status" value="1"/>
</dbReference>
<feature type="region of interest" description="Disordered" evidence="6">
    <location>
        <begin position="289"/>
        <end position="345"/>
    </location>
</feature>
<evidence type="ECO:0000256" key="5">
    <source>
        <dbReference type="ARBA" id="ARBA00023242"/>
    </source>
</evidence>
<feature type="compositionally biased region" description="Polar residues" evidence="6">
    <location>
        <begin position="1352"/>
        <end position="1365"/>
    </location>
</feature>
<dbReference type="Gene3D" id="3.30.450.20">
    <property type="entry name" value="PAS domain"/>
    <property type="match status" value="1"/>
</dbReference>
<keyword evidence="2" id="KW-0805">Transcription regulation</keyword>
<feature type="compositionally biased region" description="Polar residues" evidence="6">
    <location>
        <begin position="301"/>
        <end position="312"/>
    </location>
</feature>
<keyword evidence="9" id="KW-1185">Reference proteome</keyword>
<evidence type="ECO:0000256" key="1">
    <source>
        <dbReference type="ARBA" id="ARBA00004123"/>
    </source>
</evidence>
<dbReference type="GO" id="GO:0000977">
    <property type="term" value="F:RNA polymerase II transcription regulatory region sequence-specific DNA binding"/>
    <property type="evidence" value="ECO:0007669"/>
    <property type="project" value="TreeGrafter"/>
</dbReference>
<gene>
    <name evidence="8" type="ORF">PoB_004348000</name>
</gene>
<feature type="compositionally biased region" description="Polar residues" evidence="6">
    <location>
        <begin position="652"/>
        <end position="674"/>
    </location>
</feature>
<feature type="compositionally biased region" description="Basic and acidic residues" evidence="6">
    <location>
        <begin position="1541"/>
        <end position="1560"/>
    </location>
</feature>